<dbReference type="EMBL" id="JBFRCH010000023">
    <property type="protein sequence ID" value="MEX3935708.1"/>
    <property type="molecule type" value="Genomic_DNA"/>
</dbReference>
<gene>
    <name evidence="1" type="ORF">AB4Y32_28570</name>
</gene>
<evidence type="ECO:0000313" key="1">
    <source>
        <dbReference type="EMBL" id="MEX3935708.1"/>
    </source>
</evidence>
<dbReference type="Proteomes" id="UP001558850">
    <property type="component" value="Unassembled WGS sequence"/>
</dbReference>
<keyword evidence="2" id="KW-1185">Reference proteome</keyword>
<name>A0ACC6U7V9_9BURK</name>
<reference evidence="1" key="1">
    <citation type="submission" date="2024-07" db="EMBL/GenBank/DDBJ databases">
        <title>A survey of Mimosa microsymbionts across Brazilian biomes reveals a high diversity of Paraburkholderia nodulating endemic species, but also that Cupriavidus is common as a symbiont of widespread species.</title>
        <authorList>
            <person name="Rouws L."/>
            <person name="Barauna A."/>
            <person name="Beukes C."/>
            <person name="Rouws J.R.C."/>
            <person name="De Faria S.M."/>
            <person name="Gross E."/>
            <person name="Bueno Dos Reis Junior F."/>
            <person name="Simon M.F."/>
            <person name="Maluk M."/>
            <person name="Odee D.W."/>
            <person name="Kenicer G."/>
            <person name="Young J.P.W."/>
            <person name="Reis V.M."/>
            <person name="Zilli J."/>
            <person name="James E.K."/>
        </authorList>
    </citation>
    <scope>NUCLEOTIDE SEQUENCE</scope>
    <source>
        <strain evidence="1">EG181B</strain>
    </source>
</reference>
<evidence type="ECO:0000313" key="2">
    <source>
        <dbReference type="Proteomes" id="UP001558850"/>
    </source>
</evidence>
<sequence length="432" mass="47044">MDPRISKQRTALVLDQPFFGALALRLKAVEDPSCKTFWTDGESLGYNPAYLGGLNDLETRGVLAHEVLHVANGHCWRQGDRDPKLWNDACDYAINPIVLEAGMLLPKGVLVDARFKGKSAEEIYGILAQEKRQREKQQKQQNEQGKGKKDGGKPDAQSGQQSAPQPKQPDSACGGNSPPQSSNANGANTPSANPDPGSTPDAAPSCGEVRQYTGDDKALKESEWKVAVLQAAKAAKMRGSLPGALQAMVTDAVEPVVDWRPILHRFAQESSPTDYTFAMPNRRYLHMGLYLPSLNEPAVGDAVFVRDSSGSVWDETQAQFAAEIIAVNAGVQPRRLIVMDCNTRVTQVQTFERGDAVDLELLPVRGGGGTSFVEPFERLAKEGIRPAFLVYLTDMDGPFPDDPPDYPVLWASTTPLKRAKKAPFGEMVEVIC</sequence>
<proteinExistence type="predicted"/>
<protein>
    <submittedName>
        <fullName evidence="1">VWA-like domain-containing protein</fullName>
    </submittedName>
</protein>
<organism evidence="1 2">
    <name type="scientific">Paraburkholderia phymatum</name>
    <dbReference type="NCBI Taxonomy" id="148447"/>
    <lineage>
        <taxon>Bacteria</taxon>
        <taxon>Pseudomonadati</taxon>
        <taxon>Pseudomonadota</taxon>
        <taxon>Betaproteobacteria</taxon>
        <taxon>Burkholderiales</taxon>
        <taxon>Burkholderiaceae</taxon>
        <taxon>Paraburkholderia</taxon>
    </lineage>
</organism>
<comment type="caution">
    <text evidence="1">The sequence shown here is derived from an EMBL/GenBank/DDBJ whole genome shotgun (WGS) entry which is preliminary data.</text>
</comment>
<accession>A0ACC6U7V9</accession>